<evidence type="ECO:0000259" key="6">
    <source>
        <dbReference type="PROSITE" id="PS51462"/>
    </source>
</evidence>
<name>A0A1H5M9J0_9ACTN</name>
<dbReference type="SUPFAM" id="SSF55811">
    <property type="entry name" value="Nudix"/>
    <property type="match status" value="1"/>
</dbReference>
<dbReference type="PROSITE" id="PS00893">
    <property type="entry name" value="NUDIX_BOX"/>
    <property type="match status" value="1"/>
</dbReference>
<dbReference type="RefSeq" id="WP_216094251.1">
    <property type="nucleotide sequence ID" value="NZ_FNUC01000003.1"/>
</dbReference>
<dbReference type="InterPro" id="IPR000086">
    <property type="entry name" value="NUDIX_hydrolase_dom"/>
</dbReference>
<dbReference type="InterPro" id="IPR020476">
    <property type="entry name" value="Nudix_hydrolase"/>
</dbReference>
<dbReference type="InterPro" id="IPR015797">
    <property type="entry name" value="NUDIX_hydrolase-like_dom_sf"/>
</dbReference>
<dbReference type="AlphaFoldDB" id="A0A1H5M9J0"/>
<evidence type="ECO:0000313" key="7">
    <source>
        <dbReference type="EMBL" id="SEE86016.1"/>
    </source>
</evidence>
<proteinExistence type="inferred from homology"/>
<dbReference type="CDD" id="cd04685">
    <property type="entry name" value="NUDIX_Hydrolase"/>
    <property type="match status" value="1"/>
</dbReference>
<dbReference type="GO" id="GO:0016787">
    <property type="term" value="F:hydrolase activity"/>
    <property type="evidence" value="ECO:0007669"/>
    <property type="project" value="UniProtKB-KW"/>
</dbReference>
<reference evidence="8" key="1">
    <citation type="submission" date="2016-10" db="EMBL/GenBank/DDBJ databases">
        <authorList>
            <person name="Varghese N."/>
            <person name="Submissions S."/>
        </authorList>
    </citation>
    <scope>NUCLEOTIDE SEQUENCE [LARGE SCALE GENOMIC DNA]</scope>
    <source>
        <strain evidence="8">DSM 45237</strain>
    </source>
</reference>
<dbReference type="InterPro" id="IPR020084">
    <property type="entry name" value="NUDIX_hydrolase_CS"/>
</dbReference>
<sequence>MTAAQPEIRHAARVIVLDDAGRVLLMRGFDPADPSNVWWITPGGGLEPGEDERAGAIRELFEESGLRVEPDELSGPVAARTAFFSFLGRPYRQDEVLFYARLTGATDVDGSGWTDIERASVTELRWCTADEIAALGEPFYPPALPSLVRGLQDSGWDGVRHEVD</sequence>
<evidence type="ECO:0000256" key="3">
    <source>
        <dbReference type="ARBA" id="ARBA00022801"/>
    </source>
</evidence>
<keyword evidence="8" id="KW-1185">Reference proteome</keyword>
<evidence type="ECO:0000313" key="8">
    <source>
        <dbReference type="Proteomes" id="UP000181980"/>
    </source>
</evidence>
<dbReference type="PROSITE" id="PS51462">
    <property type="entry name" value="NUDIX"/>
    <property type="match status" value="1"/>
</dbReference>
<evidence type="ECO:0000256" key="1">
    <source>
        <dbReference type="ARBA" id="ARBA00001946"/>
    </source>
</evidence>
<evidence type="ECO:0000256" key="5">
    <source>
        <dbReference type="RuleBase" id="RU003476"/>
    </source>
</evidence>
<evidence type="ECO:0000256" key="2">
    <source>
        <dbReference type="ARBA" id="ARBA00005582"/>
    </source>
</evidence>
<feature type="domain" description="Nudix hydrolase" evidence="6">
    <location>
        <begin position="7"/>
        <end position="149"/>
    </location>
</feature>
<keyword evidence="4" id="KW-0460">Magnesium</keyword>
<protein>
    <submittedName>
        <fullName evidence="7">ADP-ribose pyrophosphatase YjhB, NUDIX family</fullName>
    </submittedName>
</protein>
<dbReference type="Proteomes" id="UP000181980">
    <property type="component" value="Unassembled WGS sequence"/>
</dbReference>
<comment type="cofactor">
    <cofactor evidence="1">
        <name>Mg(2+)</name>
        <dbReference type="ChEBI" id="CHEBI:18420"/>
    </cofactor>
</comment>
<organism evidence="7 8">
    <name type="scientific">Jiangella alba</name>
    <dbReference type="NCBI Taxonomy" id="561176"/>
    <lineage>
        <taxon>Bacteria</taxon>
        <taxon>Bacillati</taxon>
        <taxon>Actinomycetota</taxon>
        <taxon>Actinomycetes</taxon>
        <taxon>Jiangellales</taxon>
        <taxon>Jiangellaceae</taxon>
        <taxon>Jiangella</taxon>
    </lineage>
</organism>
<dbReference type="Pfam" id="PF00293">
    <property type="entry name" value="NUDIX"/>
    <property type="match status" value="1"/>
</dbReference>
<keyword evidence="3 5" id="KW-0378">Hydrolase</keyword>
<dbReference type="PANTHER" id="PTHR43046">
    <property type="entry name" value="GDP-MANNOSE MANNOSYL HYDROLASE"/>
    <property type="match status" value="1"/>
</dbReference>
<gene>
    <name evidence="7" type="ORF">SAMN04488561_3023</name>
</gene>
<dbReference type="PANTHER" id="PTHR43046:SF12">
    <property type="entry name" value="GDP-MANNOSE MANNOSYL HYDROLASE"/>
    <property type="match status" value="1"/>
</dbReference>
<dbReference type="Gene3D" id="3.90.79.10">
    <property type="entry name" value="Nucleoside Triphosphate Pyrophosphohydrolase"/>
    <property type="match status" value="1"/>
</dbReference>
<accession>A0A1H5M9J0</accession>
<dbReference type="EMBL" id="FNUC01000003">
    <property type="protein sequence ID" value="SEE86016.1"/>
    <property type="molecule type" value="Genomic_DNA"/>
</dbReference>
<evidence type="ECO:0000256" key="4">
    <source>
        <dbReference type="ARBA" id="ARBA00022842"/>
    </source>
</evidence>
<comment type="similarity">
    <text evidence="2 5">Belongs to the Nudix hydrolase family.</text>
</comment>
<dbReference type="STRING" id="561176.SAMN04488561_3023"/>
<dbReference type="PRINTS" id="PR00502">
    <property type="entry name" value="NUDIXFAMILY"/>
</dbReference>